<feature type="compositionally biased region" description="Polar residues" evidence="1">
    <location>
        <begin position="250"/>
        <end position="259"/>
    </location>
</feature>
<reference evidence="2 3" key="1">
    <citation type="submission" date="2023-01" db="EMBL/GenBank/DDBJ databases">
        <title>Analysis of 21 Apiospora genomes using comparative genomics revels a genus with tremendous synthesis potential of carbohydrate active enzymes and secondary metabolites.</title>
        <authorList>
            <person name="Sorensen T."/>
        </authorList>
    </citation>
    <scope>NUCLEOTIDE SEQUENCE [LARGE SCALE GENOMIC DNA]</scope>
    <source>
        <strain evidence="2 3">CBS 114990</strain>
    </source>
</reference>
<dbReference type="EMBL" id="JAQQWN010000005">
    <property type="protein sequence ID" value="KAK8085554.1"/>
    <property type="molecule type" value="Genomic_DNA"/>
</dbReference>
<evidence type="ECO:0000256" key="1">
    <source>
        <dbReference type="SAM" id="MobiDB-lite"/>
    </source>
</evidence>
<dbReference type="RefSeq" id="XP_066670063.1">
    <property type="nucleotide sequence ID" value="XM_066811140.1"/>
</dbReference>
<organism evidence="2 3">
    <name type="scientific">Apiospora hydei</name>
    <dbReference type="NCBI Taxonomy" id="1337664"/>
    <lineage>
        <taxon>Eukaryota</taxon>
        <taxon>Fungi</taxon>
        <taxon>Dikarya</taxon>
        <taxon>Ascomycota</taxon>
        <taxon>Pezizomycotina</taxon>
        <taxon>Sordariomycetes</taxon>
        <taxon>Xylariomycetidae</taxon>
        <taxon>Amphisphaeriales</taxon>
        <taxon>Apiosporaceae</taxon>
        <taxon>Apiospora</taxon>
    </lineage>
</organism>
<feature type="compositionally biased region" description="Acidic residues" evidence="1">
    <location>
        <begin position="724"/>
        <end position="734"/>
    </location>
</feature>
<gene>
    <name evidence="2" type="ORF">PG997_006825</name>
</gene>
<evidence type="ECO:0000313" key="2">
    <source>
        <dbReference type="EMBL" id="KAK8085554.1"/>
    </source>
</evidence>
<feature type="compositionally biased region" description="Basic and acidic residues" evidence="1">
    <location>
        <begin position="262"/>
        <end position="271"/>
    </location>
</feature>
<accession>A0ABR1WPU2</accession>
<feature type="compositionally biased region" description="Low complexity" evidence="1">
    <location>
        <begin position="857"/>
        <end position="871"/>
    </location>
</feature>
<dbReference type="GeneID" id="92044200"/>
<keyword evidence="3" id="KW-1185">Reference proteome</keyword>
<feature type="region of interest" description="Disordered" evidence="1">
    <location>
        <begin position="245"/>
        <end position="271"/>
    </location>
</feature>
<feature type="region of interest" description="Disordered" evidence="1">
    <location>
        <begin position="910"/>
        <end position="938"/>
    </location>
</feature>
<feature type="compositionally biased region" description="Basic and acidic residues" evidence="1">
    <location>
        <begin position="397"/>
        <end position="449"/>
    </location>
</feature>
<comment type="caution">
    <text evidence="2">The sequence shown here is derived from an EMBL/GenBank/DDBJ whole genome shotgun (WGS) entry which is preliminary data.</text>
</comment>
<sequence>MSKLAEGAGSAGEASGVSGMDEYIATFRSTVTKSLEGKKKDDKLMATVDSLKQAVVETVGQALKSQPASPNPLNQNKFLSDFWKAFDARLKEKELAEVRKQLKSKGIPDLKTTMGSIIHATFYDMVVLPGLDSKKPKPANDKFVGIFVEKFDKELDNILKKKEFKMYKDASAEVAGNAIQRVQVLSNEAEKKDKELDQLKNQSSGGSARWKSRYDNLLKKNQAEVKIIDQLEADNSKLQEELNKEKTNSKKLNQGQGSAQGRVKELEEQAKDQREELIDRQKQLNDREKKLKEAQDELKEANEARSEANELLENLQIEFEAYKKQKAASRSSSNEAEHLETIKNLRQQAAKDKKEIDDLKAAKATERTKLEEEASNAGKAAETANNLLRSLHEELAAVKKDTTKEREEKTSIQEKHRQLETTHREITQKNANLEKEHKELTKKHDEVVKAQKTGKAAVDKDAAKKLADLEKERDQLKATCKEYKEAETSLKAITAEQNKQLEAAKAAAADAEKQLAAVKEERDTLQKQRDQFQEAGKKLDGVMAEKDKKLKQLETDGAKQLQDLQKKNKALENNQRAVKADNEKLNVTVKEQKEQLSNLAAAKAGGKVAEKKIQDLERQIKELEGTRDEDKKQKGASDARVRELEQTRNGLQINIKDLQAEAKKREAALARLTAVEGTQKNLITELEGRNKGLTASLEKLSKGASTGTGTGKGKDKGKDLTSLTEEEEEEEEETAGTTTEAHRKQITEAQQTINKLTKENRELKRDLARVQSGYSHTERRAETSEAQVETLEEQLAEANAAQETSQAAATAAEARATEAATQAAAAEADTVAAEARATEAATRAAAAEAAAAAATANAATATATTETTETAGPVRTMGEVVLPERTLAPVGGILRNSIFTGVANLFNGGAGGTVGTGNRGRTGTSGGEPGTPATQAEDSDGFNNMMFLCAVITILAFLTMGAEGPQGQPLDGGQPLDARAVRQRVVLPHDSPAAVLVRVGFVHGLCQMRIYWNWIGLDLRVRG</sequence>
<feature type="region of interest" description="Disordered" evidence="1">
    <location>
        <begin position="519"/>
        <end position="538"/>
    </location>
</feature>
<feature type="region of interest" description="Disordered" evidence="1">
    <location>
        <begin position="621"/>
        <end position="645"/>
    </location>
</feature>
<protein>
    <submittedName>
        <fullName evidence="2">Uncharacterized protein</fullName>
    </submittedName>
</protein>
<feature type="region of interest" description="Disordered" evidence="1">
    <location>
        <begin position="397"/>
        <end position="461"/>
    </location>
</feature>
<feature type="compositionally biased region" description="Gly residues" evidence="1">
    <location>
        <begin position="910"/>
        <end position="929"/>
    </location>
</feature>
<proteinExistence type="predicted"/>
<evidence type="ECO:0000313" key="3">
    <source>
        <dbReference type="Proteomes" id="UP001433268"/>
    </source>
</evidence>
<feature type="region of interest" description="Disordered" evidence="1">
    <location>
        <begin position="364"/>
        <end position="383"/>
    </location>
</feature>
<dbReference type="PANTHER" id="PTHR43941">
    <property type="entry name" value="STRUCTURAL MAINTENANCE OF CHROMOSOMES PROTEIN 2"/>
    <property type="match status" value="1"/>
</dbReference>
<dbReference type="PANTHER" id="PTHR43941:SF1">
    <property type="entry name" value="STRUCTURAL MAINTENANCE OF CHROMOSOMES PROTEIN 2"/>
    <property type="match status" value="1"/>
</dbReference>
<feature type="region of interest" description="Disordered" evidence="1">
    <location>
        <begin position="700"/>
        <end position="743"/>
    </location>
</feature>
<name>A0ABR1WPU2_9PEZI</name>
<dbReference type="Proteomes" id="UP001433268">
    <property type="component" value="Unassembled WGS sequence"/>
</dbReference>
<feature type="region of interest" description="Disordered" evidence="1">
    <location>
        <begin position="857"/>
        <end position="877"/>
    </location>
</feature>